<evidence type="ECO:0000313" key="4">
    <source>
        <dbReference type="Proteomes" id="UP000275078"/>
    </source>
</evidence>
<dbReference type="Pfam" id="PF21203">
    <property type="entry name" value="ECM10"/>
    <property type="match status" value="1"/>
</dbReference>
<organism evidence="3 4">
    <name type="scientific">Ascobolus immersus RN42</name>
    <dbReference type="NCBI Taxonomy" id="1160509"/>
    <lineage>
        <taxon>Eukaryota</taxon>
        <taxon>Fungi</taxon>
        <taxon>Dikarya</taxon>
        <taxon>Ascomycota</taxon>
        <taxon>Pezizomycotina</taxon>
        <taxon>Pezizomycetes</taxon>
        <taxon>Pezizales</taxon>
        <taxon>Ascobolaceae</taxon>
        <taxon>Ascobolus</taxon>
    </lineage>
</organism>
<feature type="transmembrane region" description="Helical" evidence="2">
    <location>
        <begin position="107"/>
        <end position="125"/>
    </location>
</feature>
<dbReference type="PANTHER" id="PTHR39219:SF1">
    <property type="entry name" value="ER MEMBRANE PROTEIN COMPLEX SUBUNIT 10"/>
    <property type="match status" value="1"/>
</dbReference>
<gene>
    <name evidence="3" type="ORF">BJ508DRAFT_418134</name>
</gene>
<name>A0A3N4HU04_ASCIM</name>
<keyword evidence="4" id="KW-1185">Reference proteome</keyword>
<keyword evidence="2" id="KW-0472">Membrane</keyword>
<protein>
    <recommendedName>
        <fullName evidence="5">ER membrane protein complex subunit 10</fullName>
    </recommendedName>
</protein>
<evidence type="ECO:0000313" key="3">
    <source>
        <dbReference type="EMBL" id="RPA75471.1"/>
    </source>
</evidence>
<feature type="region of interest" description="Disordered" evidence="1">
    <location>
        <begin position="61"/>
        <end position="84"/>
    </location>
</feature>
<dbReference type="AlphaFoldDB" id="A0A3N4HU04"/>
<proteinExistence type="predicted"/>
<dbReference type="Proteomes" id="UP000275078">
    <property type="component" value="Unassembled WGS sequence"/>
</dbReference>
<accession>A0A3N4HU04</accession>
<keyword evidence="2" id="KW-1133">Transmembrane helix</keyword>
<keyword evidence="2" id="KW-0812">Transmembrane</keyword>
<evidence type="ECO:0000256" key="1">
    <source>
        <dbReference type="SAM" id="MobiDB-lite"/>
    </source>
</evidence>
<dbReference type="OrthoDB" id="1894652at2759"/>
<dbReference type="PANTHER" id="PTHR39219">
    <property type="entry name" value="ER MEMBRANE PROTEIN COMPLEX SUBUNIT 10"/>
    <property type="match status" value="1"/>
</dbReference>
<evidence type="ECO:0000256" key="2">
    <source>
        <dbReference type="SAM" id="Phobius"/>
    </source>
</evidence>
<evidence type="ECO:0008006" key="5">
    <source>
        <dbReference type="Google" id="ProtNLM"/>
    </source>
</evidence>
<dbReference type="EMBL" id="ML119763">
    <property type="protein sequence ID" value="RPA75471.1"/>
    <property type="molecule type" value="Genomic_DNA"/>
</dbReference>
<reference evidence="3 4" key="1">
    <citation type="journal article" date="2018" name="Nat. Ecol. Evol.">
        <title>Pezizomycetes genomes reveal the molecular basis of ectomycorrhizal truffle lifestyle.</title>
        <authorList>
            <person name="Murat C."/>
            <person name="Payen T."/>
            <person name="Noel B."/>
            <person name="Kuo A."/>
            <person name="Morin E."/>
            <person name="Chen J."/>
            <person name="Kohler A."/>
            <person name="Krizsan K."/>
            <person name="Balestrini R."/>
            <person name="Da Silva C."/>
            <person name="Montanini B."/>
            <person name="Hainaut M."/>
            <person name="Levati E."/>
            <person name="Barry K.W."/>
            <person name="Belfiori B."/>
            <person name="Cichocki N."/>
            <person name="Clum A."/>
            <person name="Dockter R.B."/>
            <person name="Fauchery L."/>
            <person name="Guy J."/>
            <person name="Iotti M."/>
            <person name="Le Tacon F."/>
            <person name="Lindquist E.A."/>
            <person name="Lipzen A."/>
            <person name="Malagnac F."/>
            <person name="Mello A."/>
            <person name="Molinier V."/>
            <person name="Miyauchi S."/>
            <person name="Poulain J."/>
            <person name="Riccioni C."/>
            <person name="Rubini A."/>
            <person name="Sitrit Y."/>
            <person name="Splivallo R."/>
            <person name="Traeger S."/>
            <person name="Wang M."/>
            <person name="Zifcakova L."/>
            <person name="Wipf D."/>
            <person name="Zambonelli A."/>
            <person name="Paolocci F."/>
            <person name="Nowrousian M."/>
            <person name="Ottonello S."/>
            <person name="Baldrian P."/>
            <person name="Spatafora J.W."/>
            <person name="Henrissat B."/>
            <person name="Nagy L.G."/>
            <person name="Aury J.M."/>
            <person name="Wincker P."/>
            <person name="Grigoriev I.V."/>
            <person name="Bonfante P."/>
            <person name="Martin F.M."/>
        </authorList>
    </citation>
    <scope>NUCLEOTIDE SEQUENCE [LARGE SCALE GENOMIC DNA]</scope>
    <source>
        <strain evidence="3 4">RN42</strain>
    </source>
</reference>
<dbReference type="STRING" id="1160509.A0A3N4HU04"/>
<sequence>MNDKKEVLGAAVNAKYLSSASPLTLRPTIRLYTTSTLVPYYAELSFNPYDAPADRDASSYPLPLVESVGPQQTQQQAAKPVLNKPVKLTQDGKMPVEVQEKTFLQKYWWIIAGGMMMLILGGGGGEEEGGK</sequence>